<keyword evidence="2" id="KW-1185">Reference proteome</keyword>
<evidence type="ECO:0000313" key="1">
    <source>
        <dbReference type="EMBL" id="APC46483.1"/>
    </source>
</evidence>
<dbReference type="RefSeq" id="YP_009831947.1">
    <property type="nucleotide sequence ID" value="NC_048651.1"/>
</dbReference>
<organism evidence="1 2">
    <name type="scientific">Aeribacillus phage AP45</name>
    <dbReference type="NCBI Taxonomy" id="1913112"/>
    <lineage>
        <taxon>Viruses</taxon>
        <taxon>Duplodnaviria</taxon>
        <taxon>Heunggongvirae</taxon>
        <taxon>Uroviricota</taxon>
        <taxon>Caudoviricetes</taxon>
        <taxon>Kamchatkavirus</taxon>
        <taxon>Kamchatkavirus AP45</taxon>
    </lineage>
</organism>
<dbReference type="EMBL" id="KX965989">
    <property type="protein sequence ID" value="APC46483.1"/>
    <property type="molecule type" value="Genomic_DNA"/>
</dbReference>
<evidence type="ECO:0000313" key="2">
    <source>
        <dbReference type="Proteomes" id="UP000224836"/>
    </source>
</evidence>
<dbReference type="GeneID" id="55601638"/>
<dbReference type="Proteomes" id="UP000224836">
    <property type="component" value="Segment"/>
</dbReference>
<accession>A0A1L2JY47</accession>
<sequence>MSLKLNSFVSSSFILIIGLKKLKPTFFIFDTSISSSANTIRQKEAFSCIFWFKNQKTPPQGDKSIF</sequence>
<proteinExistence type="predicted"/>
<reference evidence="2" key="1">
    <citation type="submission" date="2016-10" db="EMBL/GenBank/DDBJ databases">
        <authorList>
            <person name="de Groot N.N."/>
        </authorList>
    </citation>
    <scope>NUCLEOTIDE SEQUENCE [LARGE SCALE GENOMIC DNA]</scope>
</reference>
<name>A0A1L2JY47_9CAUD</name>
<protein>
    <submittedName>
        <fullName evidence="1">Uncharacterized protein</fullName>
    </submittedName>
</protein>
<dbReference type="KEGG" id="vg:55601638"/>